<dbReference type="RefSeq" id="WP_168451946.1">
    <property type="nucleotide sequence ID" value="NZ_JAAWWK010000008.1"/>
</dbReference>
<dbReference type="EMBL" id="JAAWWK010000008">
    <property type="protein sequence ID" value="NKI19424.1"/>
    <property type="molecule type" value="Genomic_DNA"/>
</dbReference>
<dbReference type="Proteomes" id="UP000765845">
    <property type="component" value="Unassembled WGS sequence"/>
</dbReference>
<proteinExistence type="predicted"/>
<name>A0ABX1GJK9_9GAMM</name>
<protein>
    <submittedName>
        <fullName evidence="1">Uncharacterized protein</fullName>
    </submittedName>
</protein>
<organism evidence="1 2">
    <name type="scientific">Spongiibacter thalassae</name>
    <dbReference type="NCBI Taxonomy" id="2721624"/>
    <lineage>
        <taxon>Bacteria</taxon>
        <taxon>Pseudomonadati</taxon>
        <taxon>Pseudomonadota</taxon>
        <taxon>Gammaproteobacteria</taxon>
        <taxon>Cellvibrionales</taxon>
        <taxon>Spongiibacteraceae</taxon>
        <taxon>Spongiibacter</taxon>
    </lineage>
</organism>
<gene>
    <name evidence="1" type="ORF">HCU74_18615</name>
</gene>
<evidence type="ECO:0000313" key="2">
    <source>
        <dbReference type="Proteomes" id="UP000765845"/>
    </source>
</evidence>
<evidence type="ECO:0000313" key="1">
    <source>
        <dbReference type="EMBL" id="NKI19424.1"/>
    </source>
</evidence>
<keyword evidence="2" id="KW-1185">Reference proteome</keyword>
<accession>A0ABX1GJK9</accession>
<comment type="caution">
    <text evidence="1">The sequence shown here is derived from an EMBL/GenBank/DDBJ whole genome shotgun (WGS) entry which is preliminary data.</text>
</comment>
<reference evidence="1 2" key="1">
    <citation type="submission" date="2020-04" db="EMBL/GenBank/DDBJ databases">
        <authorList>
            <person name="Yoon J."/>
        </authorList>
    </citation>
    <scope>NUCLEOTIDE SEQUENCE [LARGE SCALE GENOMIC DNA]</scope>
    <source>
        <strain evidence="1 2">KMU-166</strain>
    </source>
</reference>
<sequence>MTPVLVGQRRDRSGGLQRLRPEDIARQAESLQPLLDLVEGIQAQDGGMGFSSFVNLISLEYRGRAIEADSTAWGQCCAAIVKRYVDYVLRECAQEQRRALAFFMASPRGHVVREWLTDGGGGARLLVVRISTLRNIQVAVDPRSSVGAVTLWDSEPPLLECELDLSEVCCRLNAKLRDMAVVGEALNDRVLHLRLRDMRDRYESRLSELLAELNEDVVRQVVEKLKAMLLDTTLVGAAGADVGAINIGATESRGGWWGRSVDAEKAYFAFLLGNRKVGRRFTMDSNHARVADADCTAFMQEGDDRIYVDERIEPRARYFCRDAEIRRVPPLSAREGLVEACAEQGDLNTEPLSELIGKGEKHVRRFEGDFSEALSEHRWLLALKYTGLLGVCPSHSELLRARRGLSPGVWEGADAPVFPAVGELVFRPPASLRLPLHMFSLAYRRNLSRDVAAMVEEAPHLSCYVEVEREVGEPLYRPKFAEFMEDLAFIFNTRSVSPVGAIASVQRYIDSAKEVLAEIEEANRGDSLSFGERWYVTRLEYDGLPEADAIFCSGVRSAADLLGLEEAELADMALKSNDAAQVWQGVRRYQEKIRAGDAIFSAY</sequence>